<reference evidence="2 3" key="1">
    <citation type="submission" date="2014-07" db="EMBL/GenBank/DDBJ databases">
        <title>Methanogenic archaea and the global carbon cycle.</title>
        <authorList>
            <person name="Henriksen J.R."/>
            <person name="Luke J."/>
            <person name="Reinhart S."/>
            <person name="Benedict M.N."/>
            <person name="Youngblut N.D."/>
            <person name="Metcalf M.E."/>
            <person name="Whitaker R.J."/>
            <person name="Metcalf W.W."/>
        </authorList>
    </citation>
    <scope>NUCLEOTIDE SEQUENCE [LARGE SCALE GENOMIC DNA]</scope>
    <source>
        <strain evidence="2 3">MS</strain>
    </source>
</reference>
<gene>
    <name evidence="2" type="ORF">MSBRM_1221</name>
</gene>
<protein>
    <recommendedName>
        <fullName evidence="4">Tetratricopeptide repeat protein</fullName>
    </recommendedName>
</protein>
<organism evidence="2 3">
    <name type="scientific">Methanosarcina barkeri MS</name>
    <dbReference type="NCBI Taxonomy" id="1434108"/>
    <lineage>
        <taxon>Archaea</taxon>
        <taxon>Methanobacteriati</taxon>
        <taxon>Methanobacteriota</taxon>
        <taxon>Stenosarchaea group</taxon>
        <taxon>Methanomicrobia</taxon>
        <taxon>Methanosarcinales</taxon>
        <taxon>Methanosarcinaceae</taxon>
        <taxon>Methanosarcina</taxon>
    </lineage>
</organism>
<dbReference type="EMBL" id="CP009528">
    <property type="protein sequence ID" value="AKB54219.1"/>
    <property type="molecule type" value="Genomic_DNA"/>
</dbReference>
<dbReference type="AlphaFoldDB" id="A0A0E3QU28"/>
<dbReference type="PATRIC" id="fig|1434108.4.peg.1509"/>
<proteinExistence type="predicted"/>
<feature type="transmembrane region" description="Helical" evidence="1">
    <location>
        <begin position="20"/>
        <end position="38"/>
    </location>
</feature>
<dbReference type="Gene3D" id="1.25.40.10">
    <property type="entry name" value="Tetratricopeptide repeat domain"/>
    <property type="match status" value="1"/>
</dbReference>
<dbReference type="HOGENOM" id="CLU_449513_0_0_2"/>
<keyword evidence="3" id="KW-1185">Reference proteome</keyword>
<accession>A0A0E3QU28</accession>
<evidence type="ECO:0000313" key="2">
    <source>
        <dbReference type="EMBL" id="AKB54219.1"/>
    </source>
</evidence>
<evidence type="ECO:0000313" key="3">
    <source>
        <dbReference type="Proteomes" id="UP000033033"/>
    </source>
</evidence>
<feature type="transmembrane region" description="Helical" evidence="1">
    <location>
        <begin position="50"/>
        <end position="66"/>
    </location>
</feature>
<keyword evidence="1" id="KW-1133">Transmembrane helix</keyword>
<sequence length="607" mass="71542">MADLFLWFNETKQAFESGNPASLFGVYALLIVSIVLTWKDIWLPKYRLKFLILSLFGFITIELWSFGLLNGLTLYFVLVLLGSLTLVFYYSSRKLLWPCSLVDCEVSNFLMANEPEKAEQMLYYYRRYFLDSTGKYSYNIQKAAIAAAKGNMRSSVEILFKIDEKTLNEDETLRLELIKVNYYSQLGDFDRAKQTVEYLSKIYEISGKYLIQVYLIQALSAEVEGDLKKSSELLLKAINICSDDTDVYYQVALNNMGRIRKLEGNYTDSLYYYQRKLKAVKYSRNRTSIHIAYQNVIGSLTLDHKLDEANKKIQEYHSFIDSKNPNDLLEYYNCLLEHYRQTDDRYNLSKILEELREKMYPNISRKEQLMFDISELRIRWNSKLLSQVFLNQIESQYTEYSDFSPVEKFKCFMEIHHILQDLSETGLLGDHVNLYNTNKENIRIIIPGLENYLYTIPEYCISEKCETMWNIVRAKTCNVDYDRDEVLRMLKDIKKTYSEHGNFIGAFNIGLDICDEACGQKRYEEMWEFTQLAIDEIQRLYGHPVATPAFLRIAYYAYIAGKVEISRKYIGLYEKTGNHISHYSDWIQNYYYAVKQELDKIDYLQKT</sequence>
<keyword evidence="1" id="KW-0472">Membrane</keyword>
<dbReference type="SUPFAM" id="SSF48452">
    <property type="entry name" value="TPR-like"/>
    <property type="match status" value="1"/>
</dbReference>
<dbReference type="InterPro" id="IPR011990">
    <property type="entry name" value="TPR-like_helical_dom_sf"/>
</dbReference>
<dbReference type="KEGG" id="mby:MSBRM_1221"/>
<evidence type="ECO:0000256" key="1">
    <source>
        <dbReference type="SAM" id="Phobius"/>
    </source>
</evidence>
<name>A0A0E3QU28_METBA</name>
<keyword evidence="1" id="KW-0812">Transmembrane</keyword>
<evidence type="ECO:0008006" key="4">
    <source>
        <dbReference type="Google" id="ProtNLM"/>
    </source>
</evidence>
<dbReference type="Proteomes" id="UP000033033">
    <property type="component" value="Chromosome"/>
</dbReference>